<protein>
    <recommendedName>
        <fullName evidence="4">Retrotransposon gag domain-containing protein</fullName>
    </recommendedName>
</protein>
<accession>A0A371GZ57</accession>
<name>A0A371GZ57_MUCPR</name>
<feature type="compositionally biased region" description="Basic residues" evidence="1">
    <location>
        <begin position="112"/>
        <end position="121"/>
    </location>
</feature>
<organism evidence="2 3">
    <name type="scientific">Mucuna pruriens</name>
    <name type="common">Velvet bean</name>
    <name type="synonym">Dolichos pruriens</name>
    <dbReference type="NCBI Taxonomy" id="157652"/>
    <lineage>
        <taxon>Eukaryota</taxon>
        <taxon>Viridiplantae</taxon>
        <taxon>Streptophyta</taxon>
        <taxon>Embryophyta</taxon>
        <taxon>Tracheophyta</taxon>
        <taxon>Spermatophyta</taxon>
        <taxon>Magnoliopsida</taxon>
        <taxon>eudicotyledons</taxon>
        <taxon>Gunneridae</taxon>
        <taxon>Pentapetalae</taxon>
        <taxon>rosids</taxon>
        <taxon>fabids</taxon>
        <taxon>Fabales</taxon>
        <taxon>Fabaceae</taxon>
        <taxon>Papilionoideae</taxon>
        <taxon>50 kb inversion clade</taxon>
        <taxon>NPAAA clade</taxon>
        <taxon>indigoferoid/millettioid clade</taxon>
        <taxon>Phaseoleae</taxon>
        <taxon>Mucuna</taxon>
    </lineage>
</organism>
<comment type="caution">
    <text evidence="2">The sequence shown here is derived from an EMBL/GenBank/DDBJ whole genome shotgun (WGS) entry which is preliminary data.</text>
</comment>
<gene>
    <name evidence="2" type="ORF">CR513_21680</name>
</gene>
<evidence type="ECO:0000313" key="3">
    <source>
        <dbReference type="Proteomes" id="UP000257109"/>
    </source>
</evidence>
<sequence length="237" mass="27064">MVPNQSRFQNMIKKELEGFKEYAQRWHELAAQVQPPITERKMVTMFIDTLPSPYYDRIVGNVASNFADLVVVGERIELGIRRGKFTQTNNNANFTKKLAPERKKGEANADHRQHRTNTVRGKKVEQVVPLKPLEPPYPRSYDPNARCDYHGRAIGHDTERCWSLKHKVQDLLDNGLLGFEDKGPNVHSNPLPTNGTMAINAINHEDERIVNRESRKAIVSTYRVEEGSHQGQGNDVE</sequence>
<evidence type="ECO:0008006" key="4">
    <source>
        <dbReference type="Google" id="ProtNLM"/>
    </source>
</evidence>
<dbReference type="EMBL" id="QJKJ01004052">
    <property type="protein sequence ID" value="RDX95753.1"/>
    <property type="molecule type" value="Genomic_DNA"/>
</dbReference>
<proteinExistence type="predicted"/>
<keyword evidence="3" id="KW-1185">Reference proteome</keyword>
<feature type="non-terminal residue" evidence="2">
    <location>
        <position position="1"/>
    </location>
</feature>
<dbReference type="Proteomes" id="UP000257109">
    <property type="component" value="Unassembled WGS sequence"/>
</dbReference>
<dbReference type="PANTHER" id="PTHR32108:SF9">
    <property type="entry name" value="REVERSE TRANSCRIPTASE RNASE H-LIKE DOMAIN-CONTAINING PROTEIN"/>
    <property type="match status" value="1"/>
</dbReference>
<feature type="compositionally biased region" description="Basic and acidic residues" evidence="1">
    <location>
        <begin position="98"/>
        <end position="111"/>
    </location>
</feature>
<dbReference type="AlphaFoldDB" id="A0A371GZ57"/>
<evidence type="ECO:0000256" key="1">
    <source>
        <dbReference type="SAM" id="MobiDB-lite"/>
    </source>
</evidence>
<evidence type="ECO:0000313" key="2">
    <source>
        <dbReference type="EMBL" id="RDX95753.1"/>
    </source>
</evidence>
<reference evidence="2" key="1">
    <citation type="submission" date="2018-05" db="EMBL/GenBank/DDBJ databases">
        <title>Draft genome of Mucuna pruriens seed.</title>
        <authorList>
            <person name="Nnadi N.E."/>
            <person name="Vos R."/>
            <person name="Hasami M.H."/>
            <person name="Devisetty U.K."/>
            <person name="Aguiy J.C."/>
        </authorList>
    </citation>
    <scope>NUCLEOTIDE SEQUENCE [LARGE SCALE GENOMIC DNA]</scope>
    <source>
        <strain evidence="2">JCA_2017</strain>
    </source>
</reference>
<feature type="region of interest" description="Disordered" evidence="1">
    <location>
        <begin position="98"/>
        <end position="122"/>
    </location>
</feature>
<dbReference type="OrthoDB" id="1418540at2759"/>
<dbReference type="PANTHER" id="PTHR32108">
    <property type="entry name" value="DNA-DIRECTED RNA POLYMERASE SUBUNIT ALPHA"/>
    <property type="match status" value="1"/>
</dbReference>